<dbReference type="Proteomes" id="UP000015388">
    <property type="component" value="Chromosome"/>
</dbReference>
<keyword evidence="2" id="KW-1185">Reference proteome</keyword>
<dbReference type="Pfam" id="PF11209">
    <property type="entry name" value="LmeA"/>
    <property type="match status" value="1"/>
</dbReference>
<dbReference type="STRING" id="1224163.B841_10890"/>
<dbReference type="RefSeq" id="WP_020935582.1">
    <property type="nucleotide sequence ID" value="NC_021915.1"/>
</dbReference>
<proteinExistence type="predicted"/>
<dbReference type="InterPro" id="IPR021373">
    <property type="entry name" value="DUF2993"/>
</dbReference>
<dbReference type="KEGG" id="cmd:B841_10890"/>
<evidence type="ECO:0008006" key="3">
    <source>
        <dbReference type="Google" id="ProtNLM"/>
    </source>
</evidence>
<evidence type="ECO:0000313" key="1">
    <source>
        <dbReference type="EMBL" id="AGS35650.1"/>
    </source>
</evidence>
<name>S5T4V2_9CORY</name>
<accession>S5T4V2</accession>
<dbReference type="HOGENOM" id="CLU_036478_0_0_11"/>
<organism evidence="1 2">
    <name type="scientific">Corynebacterium maris DSM 45190</name>
    <dbReference type="NCBI Taxonomy" id="1224163"/>
    <lineage>
        <taxon>Bacteria</taxon>
        <taxon>Bacillati</taxon>
        <taxon>Actinomycetota</taxon>
        <taxon>Actinomycetes</taxon>
        <taxon>Mycobacteriales</taxon>
        <taxon>Corynebacteriaceae</taxon>
        <taxon>Corynebacterium</taxon>
    </lineage>
</organism>
<sequence length="267" mass="27707">MNTSTAAADRTGPSRPRLRGLRAAGALVVVFLLLWAADSALASRAEASLSSDIEEVSDLRASPRVYLGGFPFAQVLLTGELPDASVDSLDVDVAGLGIANTRTELHQVSVSPQQALRGDIVGAPAEMLLRRVSLDGVAFGQLLHMTDLDISHPYDISPGGGVAAEAQLTGTPPGFDEQISGLVTLRLDGPEFHMEVVDVLTAPAGRVDDAEDALTLNFDTRRLPLGGQASAVSVGGGSISFESQRFNTVVAMSDLAAADDGESALSD</sequence>
<gene>
    <name evidence="1" type="ORF">B841_10890</name>
</gene>
<dbReference type="AlphaFoldDB" id="S5T4V2"/>
<protein>
    <recommendedName>
        <fullName evidence="3">DUF2993 domain-containing protein</fullName>
    </recommendedName>
</protein>
<reference evidence="1 2" key="1">
    <citation type="submission" date="2012-11" db="EMBL/GenBank/DDBJ databases">
        <title>The complete genome sequence of Corynebacterium maris Coryn-1 (=DSM 45190).</title>
        <authorList>
            <person name="Schaffert L."/>
            <person name="Albersmeier A."/>
            <person name="Kalinowski J."/>
            <person name="Ruckert C."/>
        </authorList>
    </citation>
    <scope>NUCLEOTIDE SEQUENCE [LARGE SCALE GENOMIC DNA]</scope>
    <source>
        <strain evidence="2">Coryn-1</strain>
    </source>
</reference>
<evidence type="ECO:0000313" key="2">
    <source>
        <dbReference type="Proteomes" id="UP000015388"/>
    </source>
</evidence>
<dbReference type="EMBL" id="CP003924">
    <property type="protein sequence ID" value="AGS35650.1"/>
    <property type="molecule type" value="Genomic_DNA"/>
</dbReference>
<dbReference type="PATRIC" id="fig|1224163.3.peg.2196"/>
<dbReference type="eggNOG" id="ENOG5031BYD">
    <property type="taxonomic scope" value="Bacteria"/>
</dbReference>